<organism evidence="3 4">
    <name type="scientific">Fimbriimonas ginsengisoli Gsoil 348</name>
    <dbReference type="NCBI Taxonomy" id="661478"/>
    <lineage>
        <taxon>Bacteria</taxon>
        <taxon>Bacillati</taxon>
        <taxon>Armatimonadota</taxon>
        <taxon>Fimbriimonadia</taxon>
        <taxon>Fimbriimonadales</taxon>
        <taxon>Fimbriimonadaceae</taxon>
        <taxon>Fimbriimonas</taxon>
    </lineage>
</organism>
<gene>
    <name evidence="3" type="ORF">OP10G_4199</name>
</gene>
<feature type="compositionally biased region" description="Basic and acidic residues" evidence="1">
    <location>
        <begin position="161"/>
        <end position="177"/>
    </location>
</feature>
<dbReference type="NCBIfam" id="TIGR02532">
    <property type="entry name" value="IV_pilin_GFxxxE"/>
    <property type="match status" value="1"/>
</dbReference>
<dbReference type="InterPro" id="IPR045584">
    <property type="entry name" value="Pilin-like"/>
</dbReference>
<proteinExistence type="predicted"/>
<dbReference type="KEGG" id="fgi:OP10G_4199"/>
<feature type="region of interest" description="Disordered" evidence="1">
    <location>
        <begin position="157"/>
        <end position="177"/>
    </location>
</feature>
<feature type="transmembrane region" description="Helical" evidence="2">
    <location>
        <begin position="7"/>
        <end position="27"/>
    </location>
</feature>
<dbReference type="RefSeq" id="WP_025228537.1">
    <property type="nucleotide sequence ID" value="NZ_CP007139.1"/>
</dbReference>
<dbReference type="SUPFAM" id="SSF54523">
    <property type="entry name" value="Pili subunits"/>
    <property type="match status" value="1"/>
</dbReference>
<sequence>MAKSRRGFTLIEVSVVITIIVVLAALVTPNLSNMLASRQVRTFVNALPDIAGQTRDAARNQGVTTKLTYDDSAHQLIASIERVNQDDETITSLAVPNPVQIQAFQADGQQKSAGDWTLHFYSDGHSDGGGVETNDAGMLRSLVVDRNGVATLVRGPLPDATEERWPAGDYEHRTTTN</sequence>
<dbReference type="STRING" id="661478.OP10G_4199"/>
<protein>
    <submittedName>
        <fullName evidence="3">Uncharacterized protein</fullName>
    </submittedName>
</protein>
<dbReference type="Gene3D" id="3.30.700.10">
    <property type="entry name" value="Glycoprotein, Type 4 Pilin"/>
    <property type="match status" value="1"/>
</dbReference>
<name>A0A068NW59_FIMGI</name>
<dbReference type="HOGENOM" id="CLU_1515739_0_0_0"/>
<keyword evidence="2" id="KW-0472">Membrane</keyword>
<evidence type="ECO:0000313" key="3">
    <source>
        <dbReference type="EMBL" id="AIE87567.1"/>
    </source>
</evidence>
<dbReference type="PROSITE" id="PS00409">
    <property type="entry name" value="PROKAR_NTER_METHYL"/>
    <property type="match status" value="1"/>
</dbReference>
<dbReference type="InterPro" id="IPR012902">
    <property type="entry name" value="N_methyl_site"/>
</dbReference>
<dbReference type="Pfam" id="PF07963">
    <property type="entry name" value="N_methyl"/>
    <property type="match status" value="1"/>
</dbReference>
<keyword evidence="2" id="KW-1133">Transmembrane helix</keyword>
<accession>A0A068NW59</accession>
<reference evidence="3 4" key="1">
    <citation type="journal article" date="2014" name="PLoS ONE">
        <title>The first complete genome sequence of the class fimbriimonadia in the phylum armatimonadetes.</title>
        <authorList>
            <person name="Hu Z.Y."/>
            <person name="Wang Y.Z."/>
            <person name="Im W.T."/>
            <person name="Wang S.Y."/>
            <person name="Zhao G.P."/>
            <person name="Zheng H.J."/>
            <person name="Quan Z.X."/>
        </authorList>
    </citation>
    <scope>NUCLEOTIDE SEQUENCE [LARGE SCALE GENOMIC DNA]</scope>
    <source>
        <strain evidence="3">Gsoil 348</strain>
    </source>
</reference>
<keyword evidence="2" id="KW-0812">Transmembrane</keyword>
<evidence type="ECO:0000256" key="1">
    <source>
        <dbReference type="SAM" id="MobiDB-lite"/>
    </source>
</evidence>
<evidence type="ECO:0000256" key="2">
    <source>
        <dbReference type="SAM" id="Phobius"/>
    </source>
</evidence>
<evidence type="ECO:0000313" key="4">
    <source>
        <dbReference type="Proteomes" id="UP000027982"/>
    </source>
</evidence>
<dbReference type="AlphaFoldDB" id="A0A068NW59"/>
<dbReference type="Proteomes" id="UP000027982">
    <property type="component" value="Chromosome"/>
</dbReference>
<keyword evidence="4" id="KW-1185">Reference proteome</keyword>
<dbReference type="EMBL" id="CP007139">
    <property type="protein sequence ID" value="AIE87567.1"/>
    <property type="molecule type" value="Genomic_DNA"/>
</dbReference>